<evidence type="ECO:0000259" key="3">
    <source>
        <dbReference type="Pfam" id="PF00171"/>
    </source>
</evidence>
<dbReference type="AlphaFoldDB" id="X1F1G0"/>
<dbReference type="Gene3D" id="3.40.309.10">
    <property type="entry name" value="Aldehyde Dehydrogenase, Chain A, domain 2"/>
    <property type="match status" value="1"/>
</dbReference>
<keyword evidence="2" id="KW-0560">Oxidoreductase</keyword>
<name>X1F1G0_9ZZZZ</name>
<feature type="non-terminal residue" evidence="4">
    <location>
        <position position="430"/>
    </location>
</feature>
<gene>
    <name evidence="4" type="ORF">S03H2_10941</name>
</gene>
<organism evidence="4">
    <name type="scientific">marine sediment metagenome</name>
    <dbReference type="NCBI Taxonomy" id="412755"/>
    <lineage>
        <taxon>unclassified sequences</taxon>
        <taxon>metagenomes</taxon>
        <taxon>ecological metagenomes</taxon>
    </lineage>
</organism>
<accession>X1F1G0</accession>
<evidence type="ECO:0000256" key="1">
    <source>
        <dbReference type="ARBA" id="ARBA00009986"/>
    </source>
</evidence>
<dbReference type="Gene3D" id="3.40.605.10">
    <property type="entry name" value="Aldehyde Dehydrogenase, Chain A, domain 1"/>
    <property type="match status" value="1"/>
</dbReference>
<comment type="caution">
    <text evidence="4">The sequence shown here is derived from an EMBL/GenBank/DDBJ whole genome shotgun (WGS) entry which is preliminary data.</text>
</comment>
<dbReference type="EMBL" id="BARU01005604">
    <property type="protein sequence ID" value="GAH38762.1"/>
    <property type="molecule type" value="Genomic_DNA"/>
</dbReference>
<feature type="domain" description="Aldehyde dehydrogenase" evidence="3">
    <location>
        <begin position="12"/>
        <end position="429"/>
    </location>
</feature>
<dbReference type="PANTHER" id="PTHR43353:SF5">
    <property type="entry name" value="SUCCINATE-SEMIALDEHYDE DEHYDROGENASE, MITOCHONDRIAL"/>
    <property type="match status" value="1"/>
</dbReference>
<dbReference type="PANTHER" id="PTHR43353">
    <property type="entry name" value="SUCCINATE-SEMIALDEHYDE DEHYDROGENASE, MITOCHONDRIAL"/>
    <property type="match status" value="1"/>
</dbReference>
<dbReference type="CDD" id="cd07103">
    <property type="entry name" value="ALDH_F5_SSADH_GabD"/>
    <property type="match status" value="1"/>
</dbReference>
<dbReference type="GO" id="GO:0009450">
    <property type="term" value="P:gamma-aminobutyric acid catabolic process"/>
    <property type="evidence" value="ECO:0007669"/>
    <property type="project" value="TreeGrafter"/>
</dbReference>
<dbReference type="InterPro" id="IPR015590">
    <property type="entry name" value="Aldehyde_DH_dom"/>
</dbReference>
<dbReference type="FunFam" id="3.40.309.10:FF:000009">
    <property type="entry name" value="Aldehyde dehydrogenase A"/>
    <property type="match status" value="1"/>
</dbReference>
<dbReference type="PROSITE" id="PS00070">
    <property type="entry name" value="ALDEHYDE_DEHYDR_CYS"/>
    <property type="match status" value="1"/>
</dbReference>
<dbReference type="InterPro" id="IPR016162">
    <property type="entry name" value="Ald_DH_N"/>
</dbReference>
<proteinExistence type="inferred from homology"/>
<dbReference type="InterPro" id="IPR050740">
    <property type="entry name" value="Aldehyde_DH_Superfamily"/>
</dbReference>
<dbReference type="InterPro" id="IPR016161">
    <property type="entry name" value="Ald_DH/histidinol_DH"/>
</dbReference>
<comment type="similarity">
    <text evidence="1">Belongs to the aldehyde dehydrogenase family.</text>
</comment>
<evidence type="ECO:0000256" key="2">
    <source>
        <dbReference type="ARBA" id="ARBA00023002"/>
    </source>
</evidence>
<dbReference type="FunFam" id="3.40.605.10:FF:000007">
    <property type="entry name" value="NAD/NADP-dependent betaine aldehyde dehydrogenase"/>
    <property type="match status" value="1"/>
</dbReference>
<evidence type="ECO:0000313" key="4">
    <source>
        <dbReference type="EMBL" id="GAH38762.1"/>
    </source>
</evidence>
<dbReference type="SUPFAM" id="SSF53720">
    <property type="entry name" value="ALDH-like"/>
    <property type="match status" value="1"/>
</dbReference>
<protein>
    <recommendedName>
        <fullName evidence="3">Aldehyde dehydrogenase domain-containing protein</fullName>
    </recommendedName>
</protein>
<dbReference type="InterPro" id="IPR016163">
    <property type="entry name" value="Ald_DH_C"/>
</dbReference>
<sequence>MKCQLMLIDGEWVEAADGGLNNVVNPATEEVFAQVPRATEEDVARAIKSADVAFPEWAKLSPAGRGNYLRAASELVMQRYEEIGRIMTEEQGKPLLEAQGEVKKAALILRYYAEEGERVYGRIVANVEANTESQVIYQPVGPAAAIFPWNYPVELLAWKVGGALAAGCTNIAKPPSLTPLSPLLFLQCLVDAGVPRGVVNAVTGPGTVVGRQLITSPIVKKVAFTGSTEVGRIVLADCASFLKKVSLELGGHCPLIVCRNCDLEAAVQGAVRRSFRNMGQICIAINRIYVDREIYHDFLERFVEVTSELMIGNGLTKVPCDLGPMANRDGLKKTQCHITDALEKGAKIAYGGKRPEGEEFHKGFFFEPTILTNVNHYMLVMREETFGPVVGVMSFVDLDEAIALANDTSYGLASCAFTNNLDEADRLSRE</sequence>
<reference evidence="4" key="1">
    <citation type="journal article" date="2014" name="Front. Microbiol.">
        <title>High frequency of phylogenetically diverse reductive dehalogenase-homologous genes in deep subseafloor sedimentary metagenomes.</title>
        <authorList>
            <person name="Kawai M."/>
            <person name="Futagami T."/>
            <person name="Toyoda A."/>
            <person name="Takaki Y."/>
            <person name="Nishi S."/>
            <person name="Hori S."/>
            <person name="Arai W."/>
            <person name="Tsubouchi T."/>
            <person name="Morono Y."/>
            <person name="Uchiyama I."/>
            <person name="Ito T."/>
            <person name="Fujiyama A."/>
            <person name="Inagaki F."/>
            <person name="Takami H."/>
        </authorList>
    </citation>
    <scope>NUCLEOTIDE SEQUENCE</scope>
    <source>
        <strain evidence="4">Expedition CK06-06</strain>
    </source>
</reference>
<dbReference type="GO" id="GO:0004777">
    <property type="term" value="F:succinate-semialdehyde dehydrogenase (NAD+) activity"/>
    <property type="evidence" value="ECO:0007669"/>
    <property type="project" value="TreeGrafter"/>
</dbReference>
<dbReference type="Pfam" id="PF00171">
    <property type="entry name" value="Aldedh"/>
    <property type="match status" value="1"/>
</dbReference>
<dbReference type="InterPro" id="IPR016160">
    <property type="entry name" value="Ald_DH_CS_CYS"/>
</dbReference>